<feature type="transmembrane region" description="Helical" evidence="1">
    <location>
        <begin position="41"/>
        <end position="63"/>
    </location>
</feature>
<dbReference type="Proteomes" id="UP000078512">
    <property type="component" value="Unassembled WGS sequence"/>
</dbReference>
<evidence type="ECO:0000313" key="3">
    <source>
        <dbReference type="Proteomes" id="UP000078512"/>
    </source>
</evidence>
<organism evidence="2 3">
    <name type="scientific">Linnemannia elongata AG-77</name>
    <dbReference type="NCBI Taxonomy" id="1314771"/>
    <lineage>
        <taxon>Eukaryota</taxon>
        <taxon>Fungi</taxon>
        <taxon>Fungi incertae sedis</taxon>
        <taxon>Mucoromycota</taxon>
        <taxon>Mortierellomycotina</taxon>
        <taxon>Mortierellomycetes</taxon>
        <taxon>Mortierellales</taxon>
        <taxon>Mortierellaceae</taxon>
        <taxon>Linnemannia</taxon>
    </lineage>
</organism>
<keyword evidence="1" id="KW-0472">Membrane</keyword>
<dbReference type="AlphaFoldDB" id="A0A197JC30"/>
<feature type="transmembrane region" description="Helical" evidence="1">
    <location>
        <begin position="12"/>
        <end position="35"/>
    </location>
</feature>
<name>A0A197JC30_9FUNG</name>
<keyword evidence="3" id="KW-1185">Reference proteome</keyword>
<keyword evidence="1" id="KW-1133">Transmembrane helix</keyword>
<evidence type="ECO:0000256" key="1">
    <source>
        <dbReference type="SAM" id="Phobius"/>
    </source>
</evidence>
<sequence>MALEVRRHTNTLLFQITDFALCFWASLVGGGLILIHSSLMVSIHVLAISLYAVKSNLVALVSWPGPNNRLYKFGGGGGSGVILVGVDTPIYVPEVCPAVLLAETPPRNPSMMAWFETPATAWNRCGPIHWQQRHRN</sequence>
<protein>
    <submittedName>
        <fullName evidence="2">Uncharacterized protein</fullName>
    </submittedName>
</protein>
<proteinExistence type="predicted"/>
<keyword evidence="1" id="KW-0812">Transmembrane</keyword>
<gene>
    <name evidence="2" type="ORF">K457DRAFT_25960</name>
</gene>
<accession>A0A197JC30</accession>
<evidence type="ECO:0000313" key="2">
    <source>
        <dbReference type="EMBL" id="OAQ22578.1"/>
    </source>
</evidence>
<dbReference type="EMBL" id="KV442154">
    <property type="protein sequence ID" value="OAQ22578.1"/>
    <property type="molecule type" value="Genomic_DNA"/>
</dbReference>
<reference evidence="2 3" key="1">
    <citation type="submission" date="2016-05" db="EMBL/GenBank/DDBJ databases">
        <title>Genome sequencing reveals origins of a unique bacterial endosymbiosis in the earliest lineages of terrestrial Fungi.</title>
        <authorList>
            <consortium name="DOE Joint Genome Institute"/>
            <person name="Uehling J."/>
            <person name="Gryganskyi A."/>
            <person name="Hameed K."/>
            <person name="Tschaplinski T."/>
            <person name="Misztal P."/>
            <person name="Wu S."/>
            <person name="Desiro A."/>
            <person name="Vande Pol N."/>
            <person name="Du Z.-Y."/>
            <person name="Zienkiewicz A."/>
            <person name="Zienkiewicz K."/>
            <person name="Morin E."/>
            <person name="Tisserant E."/>
            <person name="Splivallo R."/>
            <person name="Hainaut M."/>
            <person name="Henrissat B."/>
            <person name="Ohm R."/>
            <person name="Kuo A."/>
            <person name="Yan J."/>
            <person name="Lipzen A."/>
            <person name="Nolan M."/>
            <person name="Labutti K."/>
            <person name="Barry K."/>
            <person name="Goldstein A."/>
            <person name="Labbe J."/>
            <person name="Schadt C."/>
            <person name="Tuskan G."/>
            <person name="Grigoriev I."/>
            <person name="Martin F."/>
            <person name="Vilgalys R."/>
            <person name="Bonito G."/>
        </authorList>
    </citation>
    <scope>NUCLEOTIDE SEQUENCE [LARGE SCALE GENOMIC DNA]</scope>
    <source>
        <strain evidence="2 3">AG-77</strain>
    </source>
</reference>